<organism evidence="6 7">
    <name type="scientific">Luteolibacter ambystomatis</name>
    <dbReference type="NCBI Taxonomy" id="2824561"/>
    <lineage>
        <taxon>Bacteria</taxon>
        <taxon>Pseudomonadati</taxon>
        <taxon>Verrucomicrobiota</taxon>
        <taxon>Verrucomicrobiia</taxon>
        <taxon>Verrucomicrobiales</taxon>
        <taxon>Verrucomicrobiaceae</taxon>
        <taxon>Luteolibacter</taxon>
    </lineage>
</organism>
<dbReference type="PANTHER" id="PTHR42978:SF3">
    <property type="entry name" value="BLR3078 PROTEIN"/>
    <property type="match status" value="1"/>
</dbReference>
<keyword evidence="3" id="KW-0378">Hydrolase</keyword>
<evidence type="ECO:0000313" key="7">
    <source>
        <dbReference type="Proteomes" id="UP000676169"/>
    </source>
</evidence>
<evidence type="ECO:0000256" key="4">
    <source>
        <dbReference type="ARBA" id="ARBA00022833"/>
    </source>
</evidence>
<dbReference type="SUPFAM" id="SSF56281">
    <property type="entry name" value="Metallo-hydrolase/oxidoreductase"/>
    <property type="match status" value="1"/>
</dbReference>
<keyword evidence="7" id="KW-1185">Reference proteome</keyword>
<evidence type="ECO:0000256" key="1">
    <source>
        <dbReference type="ARBA" id="ARBA00007749"/>
    </source>
</evidence>
<protein>
    <submittedName>
        <fullName evidence="6">MBL fold metallo-hydrolase</fullName>
    </submittedName>
</protein>
<sequence>MLLEHDSGLVLVDTGIGLEDIAHPVERIGSSAINAAGFQFHEPLTAIRQIERLGFRAADVTDIILTHGDHDHVGGLADFPNANVHISEEEHFQLGIDHRRYSSAQFAHRPRWITHPTSSERWFGLEARSLDLFNGISIHLIPLFGHTLGHCGVAIQDGDRWLLHAGDAYYLRVELSTDNHPVSTLATQRADDDDLRRASLSELRRLAQKHAPEIEIFGYHDFTEFPSEAAISVE</sequence>
<dbReference type="Gene3D" id="3.60.15.10">
    <property type="entry name" value="Ribonuclease Z/Hydroxyacylglutathione hydrolase-like"/>
    <property type="match status" value="1"/>
</dbReference>
<dbReference type="InterPro" id="IPR036866">
    <property type="entry name" value="RibonucZ/Hydroxyglut_hydro"/>
</dbReference>
<evidence type="ECO:0000313" key="6">
    <source>
        <dbReference type="EMBL" id="QUE52770.1"/>
    </source>
</evidence>
<dbReference type="SMART" id="SM00849">
    <property type="entry name" value="Lactamase_B"/>
    <property type="match status" value="1"/>
</dbReference>
<evidence type="ECO:0000256" key="3">
    <source>
        <dbReference type="ARBA" id="ARBA00022801"/>
    </source>
</evidence>
<dbReference type="Pfam" id="PF00753">
    <property type="entry name" value="Lactamase_B"/>
    <property type="match status" value="1"/>
</dbReference>
<name>A0A975J2C6_9BACT</name>
<evidence type="ECO:0000259" key="5">
    <source>
        <dbReference type="SMART" id="SM00849"/>
    </source>
</evidence>
<dbReference type="InterPro" id="IPR051013">
    <property type="entry name" value="MBL_superfamily_lactonases"/>
</dbReference>
<dbReference type="AlphaFoldDB" id="A0A975J2C6"/>
<dbReference type="KEGG" id="lamb:KBB96_07715"/>
<evidence type="ECO:0000256" key="2">
    <source>
        <dbReference type="ARBA" id="ARBA00022723"/>
    </source>
</evidence>
<dbReference type="Proteomes" id="UP000676169">
    <property type="component" value="Chromosome"/>
</dbReference>
<dbReference type="GO" id="GO:0016787">
    <property type="term" value="F:hydrolase activity"/>
    <property type="evidence" value="ECO:0007669"/>
    <property type="project" value="UniProtKB-KW"/>
</dbReference>
<proteinExistence type="inferred from homology"/>
<keyword evidence="4" id="KW-0862">Zinc</keyword>
<gene>
    <name evidence="6" type="ORF">KBB96_07715</name>
</gene>
<dbReference type="GO" id="GO:0046872">
    <property type="term" value="F:metal ion binding"/>
    <property type="evidence" value="ECO:0007669"/>
    <property type="project" value="UniProtKB-KW"/>
</dbReference>
<comment type="similarity">
    <text evidence="1">Belongs to the metallo-beta-lactamase superfamily.</text>
</comment>
<dbReference type="CDD" id="cd07742">
    <property type="entry name" value="metallo-hydrolase-like_MBL-fold"/>
    <property type="match status" value="1"/>
</dbReference>
<reference evidence="6" key="1">
    <citation type="submission" date="2021-04" db="EMBL/GenBank/DDBJ databases">
        <title>Luteolibacter sp. 32A isolated from the skin of an Anderson's salamander (Ambystoma andersonii).</title>
        <authorList>
            <person name="Spergser J."/>
            <person name="Busse H.-J."/>
        </authorList>
    </citation>
    <scope>NUCLEOTIDE SEQUENCE</scope>
    <source>
        <strain evidence="6">32A</strain>
    </source>
</reference>
<dbReference type="EMBL" id="CP073100">
    <property type="protein sequence ID" value="QUE52770.1"/>
    <property type="molecule type" value="Genomic_DNA"/>
</dbReference>
<dbReference type="PANTHER" id="PTHR42978">
    <property type="entry name" value="QUORUM-QUENCHING LACTONASE YTNP-RELATED-RELATED"/>
    <property type="match status" value="1"/>
</dbReference>
<feature type="domain" description="Metallo-beta-lactamase" evidence="5">
    <location>
        <begin position="1"/>
        <end position="220"/>
    </location>
</feature>
<dbReference type="RefSeq" id="WP_211634065.1">
    <property type="nucleotide sequence ID" value="NZ_CP073100.1"/>
</dbReference>
<accession>A0A975J2C6</accession>
<dbReference type="InterPro" id="IPR001279">
    <property type="entry name" value="Metallo-B-lactamas"/>
</dbReference>
<keyword evidence="2" id="KW-0479">Metal-binding</keyword>